<dbReference type="EMBL" id="BGPR01000743">
    <property type="protein sequence ID" value="GBM33863.1"/>
    <property type="molecule type" value="Genomic_DNA"/>
</dbReference>
<evidence type="ECO:0000256" key="1">
    <source>
        <dbReference type="SAM" id="MobiDB-lite"/>
    </source>
</evidence>
<keyword evidence="3" id="KW-1185">Reference proteome</keyword>
<feature type="compositionally biased region" description="Polar residues" evidence="1">
    <location>
        <begin position="72"/>
        <end position="85"/>
    </location>
</feature>
<accession>A0A4Y2EXB4</accession>
<protein>
    <submittedName>
        <fullName evidence="2">Uncharacterized protein</fullName>
    </submittedName>
</protein>
<gene>
    <name evidence="2" type="ORF">AVEN_175695_1</name>
</gene>
<feature type="region of interest" description="Disordered" evidence="1">
    <location>
        <begin position="60"/>
        <end position="85"/>
    </location>
</feature>
<evidence type="ECO:0000313" key="3">
    <source>
        <dbReference type="Proteomes" id="UP000499080"/>
    </source>
</evidence>
<name>A0A4Y2EXB4_ARAVE</name>
<comment type="caution">
    <text evidence="2">The sequence shown here is derived from an EMBL/GenBank/DDBJ whole genome shotgun (WGS) entry which is preliminary data.</text>
</comment>
<evidence type="ECO:0000313" key="2">
    <source>
        <dbReference type="EMBL" id="GBM33863.1"/>
    </source>
</evidence>
<proteinExistence type="predicted"/>
<dbReference type="AlphaFoldDB" id="A0A4Y2EXB4"/>
<sequence>MERHPKWNLLEILQTIMYPNKREAAEKQLEQVHKSWSSTFAARSGDDEHFETSWCPLLEENGSGKAKRKSQESCWSSPSTNEAGA</sequence>
<reference evidence="2 3" key="1">
    <citation type="journal article" date="2019" name="Sci. Rep.">
        <title>Orb-weaving spider Araneus ventricosus genome elucidates the spidroin gene catalogue.</title>
        <authorList>
            <person name="Kono N."/>
            <person name="Nakamura H."/>
            <person name="Ohtoshi R."/>
            <person name="Moran D.A.P."/>
            <person name="Shinohara A."/>
            <person name="Yoshida Y."/>
            <person name="Fujiwara M."/>
            <person name="Mori M."/>
            <person name="Tomita M."/>
            <person name="Arakawa K."/>
        </authorList>
    </citation>
    <scope>NUCLEOTIDE SEQUENCE [LARGE SCALE GENOMIC DNA]</scope>
</reference>
<organism evidence="2 3">
    <name type="scientific">Araneus ventricosus</name>
    <name type="common">Orbweaver spider</name>
    <name type="synonym">Epeira ventricosa</name>
    <dbReference type="NCBI Taxonomy" id="182803"/>
    <lineage>
        <taxon>Eukaryota</taxon>
        <taxon>Metazoa</taxon>
        <taxon>Ecdysozoa</taxon>
        <taxon>Arthropoda</taxon>
        <taxon>Chelicerata</taxon>
        <taxon>Arachnida</taxon>
        <taxon>Araneae</taxon>
        <taxon>Araneomorphae</taxon>
        <taxon>Entelegynae</taxon>
        <taxon>Araneoidea</taxon>
        <taxon>Araneidae</taxon>
        <taxon>Araneus</taxon>
    </lineage>
</organism>
<dbReference type="Proteomes" id="UP000499080">
    <property type="component" value="Unassembled WGS sequence"/>
</dbReference>